<keyword evidence="2" id="KW-1185">Reference proteome</keyword>
<accession>A0ACD2ZYJ0</accession>
<dbReference type="Proteomes" id="UP000308600">
    <property type="component" value="Unassembled WGS sequence"/>
</dbReference>
<evidence type="ECO:0000313" key="2">
    <source>
        <dbReference type="Proteomes" id="UP000308600"/>
    </source>
</evidence>
<reference evidence="1 2" key="1">
    <citation type="journal article" date="2019" name="Nat. Ecol. Evol.">
        <title>Megaphylogeny resolves global patterns of mushroom evolution.</title>
        <authorList>
            <person name="Varga T."/>
            <person name="Krizsan K."/>
            <person name="Foldi C."/>
            <person name="Dima B."/>
            <person name="Sanchez-Garcia M."/>
            <person name="Sanchez-Ramirez S."/>
            <person name="Szollosi G.J."/>
            <person name="Szarkandi J.G."/>
            <person name="Papp V."/>
            <person name="Albert L."/>
            <person name="Andreopoulos W."/>
            <person name="Angelini C."/>
            <person name="Antonin V."/>
            <person name="Barry K.W."/>
            <person name="Bougher N.L."/>
            <person name="Buchanan P."/>
            <person name="Buyck B."/>
            <person name="Bense V."/>
            <person name="Catcheside P."/>
            <person name="Chovatia M."/>
            <person name="Cooper J."/>
            <person name="Damon W."/>
            <person name="Desjardin D."/>
            <person name="Finy P."/>
            <person name="Geml J."/>
            <person name="Haridas S."/>
            <person name="Hughes K."/>
            <person name="Justo A."/>
            <person name="Karasinski D."/>
            <person name="Kautmanova I."/>
            <person name="Kiss B."/>
            <person name="Kocsube S."/>
            <person name="Kotiranta H."/>
            <person name="LaButti K.M."/>
            <person name="Lechner B.E."/>
            <person name="Liimatainen K."/>
            <person name="Lipzen A."/>
            <person name="Lukacs Z."/>
            <person name="Mihaltcheva S."/>
            <person name="Morgado L.N."/>
            <person name="Niskanen T."/>
            <person name="Noordeloos M.E."/>
            <person name="Ohm R.A."/>
            <person name="Ortiz-Santana B."/>
            <person name="Ovrebo C."/>
            <person name="Racz N."/>
            <person name="Riley R."/>
            <person name="Savchenko A."/>
            <person name="Shiryaev A."/>
            <person name="Soop K."/>
            <person name="Spirin V."/>
            <person name="Szebenyi C."/>
            <person name="Tomsovsky M."/>
            <person name="Tulloss R.E."/>
            <person name="Uehling J."/>
            <person name="Grigoriev I.V."/>
            <person name="Vagvolgyi C."/>
            <person name="Papp T."/>
            <person name="Martin F.M."/>
            <person name="Miettinen O."/>
            <person name="Hibbett D.S."/>
            <person name="Nagy L.G."/>
        </authorList>
    </citation>
    <scope>NUCLEOTIDE SEQUENCE [LARGE SCALE GENOMIC DNA]</scope>
    <source>
        <strain evidence="1 2">NL-1719</strain>
    </source>
</reference>
<dbReference type="EMBL" id="ML209260">
    <property type="protein sequence ID" value="TFK58643.1"/>
    <property type="molecule type" value="Genomic_DNA"/>
</dbReference>
<name>A0ACD2ZYJ0_9AGAR</name>
<evidence type="ECO:0000313" key="1">
    <source>
        <dbReference type="EMBL" id="TFK58643.1"/>
    </source>
</evidence>
<proteinExistence type="predicted"/>
<sequence length="285" mass="32010">MPFLAEGKKLERTLYPDLFKKLLIAMLDILRGEQLRLQAGGEEEARQLVNELIAYTYNKEPFQSHPWTRETKPLKWWTQLSKDSNAKLIGRIAIKVFSISPSEICDERTASRLGWFNAARRSSITPEHLVDSAKLYDFYVNGFKDSASGHSARVHLPTVTQLPSISPITSVQVQSAPSLMDLLHTDNVEPMEVNIAVLEEQLFNSPDPYDLAETERVHEELQDLVIRSSVRFDIADYVKLQDPKLIALITNVDTAGPGVASLPRTQAAPVEPIGKPGQWDPSSFF</sequence>
<protein>
    <submittedName>
        <fullName evidence="1">Uncharacterized protein</fullName>
    </submittedName>
</protein>
<gene>
    <name evidence="1" type="ORF">BDN72DRAFT_906549</name>
</gene>
<organism evidence="1 2">
    <name type="scientific">Pluteus cervinus</name>
    <dbReference type="NCBI Taxonomy" id="181527"/>
    <lineage>
        <taxon>Eukaryota</taxon>
        <taxon>Fungi</taxon>
        <taxon>Dikarya</taxon>
        <taxon>Basidiomycota</taxon>
        <taxon>Agaricomycotina</taxon>
        <taxon>Agaricomycetes</taxon>
        <taxon>Agaricomycetidae</taxon>
        <taxon>Agaricales</taxon>
        <taxon>Pluteineae</taxon>
        <taxon>Pluteaceae</taxon>
        <taxon>Pluteus</taxon>
    </lineage>
</organism>